<comment type="caution">
    <text evidence="1">The sequence shown here is derived from an EMBL/GenBank/DDBJ whole genome shotgun (WGS) entry which is preliminary data.</text>
</comment>
<dbReference type="InterPro" id="IPR050553">
    <property type="entry name" value="Thioredoxin_ResA/DsbE_sf"/>
</dbReference>
<name>A0A3P3VXU7_9MICO</name>
<dbReference type="Gene3D" id="3.40.30.10">
    <property type="entry name" value="Glutaredoxin"/>
    <property type="match status" value="1"/>
</dbReference>
<dbReference type="SUPFAM" id="SSF52833">
    <property type="entry name" value="Thioredoxin-like"/>
    <property type="match status" value="1"/>
</dbReference>
<gene>
    <name evidence="1" type="ORF">EG850_04255</name>
</gene>
<dbReference type="PANTHER" id="PTHR42852:SF13">
    <property type="entry name" value="PROTEIN DIPZ"/>
    <property type="match status" value="1"/>
</dbReference>
<evidence type="ECO:0000313" key="2">
    <source>
        <dbReference type="Proteomes" id="UP000274391"/>
    </source>
</evidence>
<dbReference type="PANTHER" id="PTHR42852">
    <property type="entry name" value="THIOL:DISULFIDE INTERCHANGE PROTEIN DSBE"/>
    <property type="match status" value="1"/>
</dbReference>
<reference evidence="1 2" key="1">
    <citation type="submission" date="2018-11" db="EMBL/GenBank/DDBJ databases">
        <title>YIM 102482-1 draft genome.</title>
        <authorList>
            <person name="Li G."/>
            <person name="Jiang Y."/>
        </authorList>
    </citation>
    <scope>NUCLEOTIDE SEQUENCE [LARGE SCALE GENOMIC DNA]</scope>
    <source>
        <strain evidence="1 2">YIM 102482-1</strain>
    </source>
</reference>
<dbReference type="RefSeq" id="WP_124970458.1">
    <property type="nucleotide sequence ID" value="NZ_RQVS01000004.1"/>
</dbReference>
<protein>
    <submittedName>
        <fullName evidence="1">TlpA family protein disulfide reductase</fullName>
    </submittedName>
</protein>
<organism evidence="1 2">
    <name type="scientific">Gulosibacter macacae</name>
    <dbReference type="NCBI Taxonomy" id="2488791"/>
    <lineage>
        <taxon>Bacteria</taxon>
        <taxon>Bacillati</taxon>
        <taxon>Actinomycetota</taxon>
        <taxon>Actinomycetes</taxon>
        <taxon>Micrococcales</taxon>
        <taxon>Microbacteriaceae</taxon>
        <taxon>Gulosibacter</taxon>
    </lineage>
</organism>
<accession>A0A3P3VXU7</accession>
<evidence type="ECO:0000313" key="1">
    <source>
        <dbReference type="EMBL" id="RRJ87520.1"/>
    </source>
</evidence>
<dbReference type="InterPro" id="IPR036249">
    <property type="entry name" value="Thioredoxin-like_sf"/>
</dbReference>
<dbReference type="AlphaFoldDB" id="A0A3P3VXU7"/>
<sequence length="163" mass="17811">MTDFADIDPDVLGLDVSEWVNSDPIDAASLRGQVVMVETFQMLCPGCIEHGLPTARRVHNALSNQGVRVLGLHTVFEHHKVQDADALRVFVAEYRFPFPIGIDRPVPGRAIPSTMDRYQLQGTPSTLVADRAGRIRSISFGQVDEIKLAALLGRVLAEPAPEG</sequence>
<keyword evidence="2" id="KW-1185">Reference proteome</keyword>
<dbReference type="Proteomes" id="UP000274391">
    <property type="component" value="Unassembled WGS sequence"/>
</dbReference>
<dbReference type="EMBL" id="RQVS01000004">
    <property type="protein sequence ID" value="RRJ87520.1"/>
    <property type="molecule type" value="Genomic_DNA"/>
</dbReference>
<proteinExistence type="predicted"/>
<dbReference type="OrthoDB" id="9811352at2"/>